<feature type="transmembrane region" description="Helical" evidence="1">
    <location>
        <begin position="12"/>
        <end position="32"/>
    </location>
</feature>
<feature type="transmembrane region" description="Helical" evidence="1">
    <location>
        <begin position="253"/>
        <end position="281"/>
    </location>
</feature>
<dbReference type="EMBL" id="DXBS01000091">
    <property type="protein sequence ID" value="HIZ24770.1"/>
    <property type="molecule type" value="Genomic_DNA"/>
</dbReference>
<feature type="transmembrane region" description="Helical" evidence="1">
    <location>
        <begin position="462"/>
        <end position="485"/>
    </location>
</feature>
<comment type="caution">
    <text evidence="2">The sequence shown here is derived from an EMBL/GenBank/DDBJ whole genome shotgun (WGS) entry which is preliminary data.</text>
</comment>
<accession>A0A9D2DXC4</accession>
<protein>
    <submittedName>
        <fullName evidence="2">DUF1538 domain-containing protein</fullName>
    </submittedName>
</protein>
<evidence type="ECO:0000313" key="2">
    <source>
        <dbReference type="EMBL" id="HIZ24770.1"/>
    </source>
</evidence>
<keyword evidence="1" id="KW-0812">Transmembrane</keyword>
<sequence>MLKALKDKLLESFTSILPIALIVLVLSVAFVPLETGTFLLFLIGVFLLIVGLGGFMLGADLSMLVIGEKIGATMTHSRKIWLIALLSFVIGIIVTIAEPDLQILAEQVPAVAEKTVLGNYLLILTVAVGVGIFLMIGMLRIVLRIPLHYLLIVFYVVAFVLSIFVSPDFWAVSFDSGGVTTGPMTVPFIMSLGVGVASIRSGKGSKDDSFGLVALSSVGPIIAVLILGIVFDLHDVEYVMTPLTQVSDTREVFFAYLQGFGSCAEEVAIALAPILAFFILFQIVARAFRRRQIVRILVGFVYTFVGLTLFLSGANVGFMPVGRTIGQGLASLWGGWLLIPVGMIIGYFVVAAEPAVHVLNKQVERMSAGAISSSAMMKGLCIGVCISLGLAMTRILTGINIMWILVPGYVIALVLTFFTPPLFTGIAFDSGGVASGAMVSAFVLPLAIGACSVLDPTAIMTQAFGCVAFVALTPLISIQILGIHYKRKTGRIRRNFSNVGDRILEYEVS</sequence>
<feature type="transmembrane region" description="Helical" evidence="1">
    <location>
        <begin position="146"/>
        <end position="165"/>
    </location>
</feature>
<dbReference type="InterPro" id="IPR011435">
    <property type="entry name" value="UmpAB"/>
</dbReference>
<keyword evidence="1" id="KW-1133">Transmembrane helix</keyword>
<feature type="transmembrane region" description="Helical" evidence="1">
    <location>
        <begin position="117"/>
        <end position="139"/>
    </location>
</feature>
<feature type="transmembrane region" description="Helical" evidence="1">
    <location>
        <begin position="80"/>
        <end position="97"/>
    </location>
</feature>
<feature type="transmembrane region" description="Helical" evidence="1">
    <location>
        <begin position="431"/>
        <end position="450"/>
    </location>
</feature>
<dbReference type="AlphaFoldDB" id="A0A9D2DXC4"/>
<evidence type="ECO:0000256" key="1">
    <source>
        <dbReference type="SAM" id="Phobius"/>
    </source>
</evidence>
<feature type="transmembrane region" description="Helical" evidence="1">
    <location>
        <begin position="333"/>
        <end position="356"/>
    </location>
</feature>
<keyword evidence="1" id="KW-0472">Membrane</keyword>
<reference evidence="2" key="1">
    <citation type="journal article" date="2021" name="PeerJ">
        <title>Extensive microbial diversity within the chicken gut microbiome revealed by metagenomics and culture.</title>
        <authorList>
            <person name="Gilroy R."/>
            <person name="Ravi A."/>
            <person name="Getino M."/>
            <person name="Pursley I."/>
            <person name="Horton D.L."/>
            <person name="Alikhan N.F."/>
            <person name="Baker D."/>
            <person name="Gharbi K."/>
            <person name="Hall N."/>
            <person name="Watson M."/>
            <person name="Adriaenssens E.M."/>
            <person name="Foster-Nyarko E."/>
            <person name="Jarju S."/>
            <person name="Secka A."/>
            <person name="Antonio M."/>
            <person name="Oren A."/>
            <person name="Chaudhuri R.R."/>
            <person name="La Ragione R."/>
            <person name="Hildebrand F."/>
            <person name="Pallen M.J."/>
        </authorList>
    </citation>
    <scope>NUCLEOTIDE SEQUENCE</scope>
    <source>
        <strain evidence="2">CHK33-5263</strain>
    </source>
</reference>
<gene>
    <name evidence="2" type="ORF">H9812_04770</name>
</gene>
<feature type="transmembrane region" description="Helical" evidence="1">
    <location>
        <begin position="210"/>
        <end position="233"/>
    </location>
</feature>
<organism evidence="2 3">
    <name type="scientific">Candidatus Gallimonas intestinigallinarum</name>
    <dbReference type="NCBI Taxonomy" id="2838604"/>
    <lineage>
        <taxon>Bacteria</taxon>
        <taxon>Bacillati</taxon>
        <taxon>Bacillota</taxon>
        <taxon>Clostridia</taxon>
        <taxon>Candidatus Gallimonas</taxon>
    </lineage>
</organism>
<feature type="transmembrane region" description="Helical" evidence="1">
    <location>
        <begin position="377"/>
        <end position="395"/>
    </location>
</feature>
<reference evidence="2" key="2">
    <citation type="submission" date="2021-04" db="EMBL/GenBank/DDBJ databases">
        <authorList>
            <person name="Gilroy R."/>
        </authorList>
    </citation>
    <scope>NUCLEOTIDE SEQUENCE</scope>
    <source>
        <strain evidence="2">CHK33-5263</strain>
    </source>
</reference>
<feature type="transmembrane region" description="Helical" evidence="1">
    <location>
        <begin position="293"/>
        <end position="313"/>
    </location>
</feature>
<feature type="transmembrane region" description="Helical" evidence="1">
    <location>
        <begin position="38"/>
        <end position="59"/>
    </location>
</feature>
<feature type="transmembrane region" description="Helical" evidence="1">
    <location>
        <begin position="177"/>
        <end position="198"/>
    </location>
</feature>
<name>A0A9D2DXC4_9FIRM</name>
<proteinExistence type="predicted"/>
<evidence type="ECO:0000313" key="3">
    <source>
        <dbReference type="Proteomes" id="UP000824044"/>
    </source>
</evidence>
<dbReference type="Pfam" id="PF07556">
    <property type="entry name" value="DUF1538"/>
    <property type="match status" value="2"/>
</dbReference>
<feature type="transmembrane region" description="Helical" evidence="1">
    <location>
        <begin position="401"/>
        <end position="419"/>
    </location>
</feature>
<dbReference type="Proteomes" id="UP000824044">
    <property type="component" value="Unassembled WGS sequence"/>
</dbReference>